<proteinExistence type="predicted"/>
<dbReference type="AlphaFoldDB" id="A0A399EP29"/>
<dbReference type="PANTHER" id="PTHR30007:SF0">
    <property type="entry name" value="TRANSPOSASE"/>
    <property type="match status" value="1"/>
</dbReference>
<dbReference type="EMBL" id="QWKZ01000055">
    <property type="protein sequence ID" value="RIH84799.1"/>
    <property type="molecule type" value="Genomic_DNA"/>
</dbReference>
<organism evidence="1 2">
    <name type="scientific">Meiothermus luteus</name>
    <dbReference type="NCBI Taxonomy" id="2026184"/>
    <lineage>
        <taxon>Bacteria</taxon>
        <taxon>Thermotogati</taxon>
        <taxon>Deinococcota</taxon>
        <taxon>Deinococci</taxon>
        <taxon>Thermales</taxon>
        <taxon>Thermaceae</taxon>
        <taxon>Meiothermus</taxon>
    </lineage>
</organism>
<gene>
    <name evidence="1" type="ORF">Mlute_01784</name>
</gene>
<sequence length="60" mass="6889">MSRKRYPSDVSDGEWGFVAPYLTLMREDAPQRGYALRDVFNGLRRVVRAYTPDPGRTPSL</sequence>
<evidence type="ECO:0000313" key="1">
    <source>
        <dbReference type="EMBL" id="RIH84799.1"/>
    </source>
</evidence>
<comment type="caution">
    <text evidence="1">The sequence shown here is derived from an EMBL/GenBank/DDBJ whole genome shotgun (WGS) entry which is preliminary data.</text>
</comment>
<evidence type="ECO:0000313" key="2">
    <source>
        <dbReference type="Proteomes" id="UP000265800"/>
    </source>
</evidence>
<reference evidence="1 2" key="1">
    <citation type="submission" date="2018-08" db="EMBL/GenBank/DDBJ databases">
        <title>Meiothermus luteus KCTC 52599 genome sequencing project.</title>
        <authorList>
            <person name="Da Costa M.S."/>
            <person name="Albuquerque L."/>
            <person name="Raposo P."/>
            <person name="Froufe H.J.C."/>
            <person name="Barroso C.S."/>
            <person name="Egas C."/>
        </authorList>
    </citation>
    <scope>NUCLEOTIDE SEQUENCE [LARGE SCALE GENOMIC DNA]</scope>
    <source>
        <strain evidence="1 2">KCTC 52599</strain>
    </source>
</reference>
<name>A0A399EP29_9DEIN</name>
<dbReference type="PANTHER" id="PTHR30007">
    <property type="entry name" value="PHP DOMAIN PROTEIN"/>
    <property type="match status" value="1"/>
</dbReference>
<keyword evidence="2" id="KW-1185">Reference proteome</keyword>
<evidence type="ECO:0008006" key="3">
    <source>
        <dbReference type="Google" id="ProtNLM"/>
    </source>
</evidence>
<accession>A0A399EP29</accession>
<dbReference type="Proteomes" id="UP000265800">
    <property type="component" value="Unassembled WGS sequence"/>
</dbReference>
<protein>
    <recommendedName>
        <fullName evidence="3">Transposase</fullName>
    </recommendedName>
</protein>